<accession>A0A5J5ET76</accession>
<reference evidence="2 3" key="1">
    <citation type="submission" date="2019-09" db="EMBL/GenBank/DDBJ databases">
        <title>Draft genome of the ectomycorrhizal ascomycete Sphaerosporella brunnea.</title>
        <authorList>
            <consortium name="DOE Joint Genome Institute"/>
            <person name="Benucci G.M."/>
            <person name="Marozzi G."/>
            <person name="Antonielli L."/>
            <person name="Sanchez S."/>
            <person name="Marco P."/>
            <person name="Wang X."/>
            <person name="Falini L.B."/>
            <person name="Barry K."/>
            <person name="Haridas S."/>
            <person name="Lipzen A."/>
            <person name="Labutti K."/>
            <person name="Grigoriev I.V."/>
            <person name="Murat C."/>
            <person name="Martin F."/>
            <person name="Albertini E."/>
            <person name="Donnini D."/>
            <person name="Bonito G."/>
        </authorList>
    </citation>
    <scope>NUCLEOTIDE SEQUENCE [LARGE SCALE GENOMIC DNA]</scope>
    <source>
        <strain evidence="2 3">Sb_GMNB300</strain>
    </source>
</reference>
<dbReference type="OrthoDB" id="10311277at2759"/>
<dbReference type="EMBL" id="VXIS01000124">
    <property type="protein sequence ID" value="KAA8902928.1"/>
    <property type="molecule type" value="Genomic_DNA"/>
</dbReference>
<dbReference type="Pfam" id="PF24476">
    <property type="entry name" value="DUF7580"/>
    <property type="match status" value="1"/>
</dbReference>
<gene>
    <name evidence="2" type="ORF">FN846DRAFT_71663</name>
</gene>
<dbReference type="PANTHER" id="PTHR35186:SF4">
    <property type="entry name" value="PRION-INHIBITION AND PROPAGATION HELO DOMAIN-CONTAINING PROTEIN"/>
    <property type="match status" value="1"/>
</dbReference>
<dbReference type="AlphaFoldDB" id="A0A5J5ET76"/>
<dbReference type="Proteomes" id="UP000326924">
    <property type="component" value="Unassembled WGS sequence"/>
</dbReference>
<sequence>MIVQGNKEAAVRQVTTTTPHGQTLSTMLYWALSNVPPCDCHLLHLDLECCGSDKGFSLLVKSNIGDTRLTSCVPGIEMQLTQANDLVLEVVTSNTGTVCASDASHSLCQMLFAAQQDQANYLLGNFVVKNIHRPQPCAPAHCGSITLHDMIHKKGVTTYDRMIWATKLSNAALSFYSSPWIKGWTTRTIKFFAEYEQSPEPASWKPHISTTSGSSAPYFPDNIEVYSLGVMLLEIGGFDIEEFKKKPQPEVLQEAFGAIMRQMGRQYKQVAQRCFMAYQQSQVQGESPEDCVAVLSQEVTKLQKEIDACFSF</sequence>
<dbReference type="InParanoid" id="A0A5J5ET76"/>
<proteinExistence type="predicted"/>
<protein>
    <recommendedName>
        <fullName evidence="1">DUF7580 domain-containing protein</fullName>
    </recommendedName>
</protein>
<evidence type="ECO:0000313" key="3">
    <source>
        <dbReference type="Proteomes" id="UP000326924"/>
    </source>
</evidence>
<dbReference type="InterPro" id="IPR056002">
    <property type="entry name" value="DUF7580"/>
</dbReference>
<comment type="caution">
    <text evidence="2">The sequence shown here is derived from an EMBL/GenBank/DDBJ whole genome shotgun (WGS) entry which is preliminary data.</text>
</comment>
<feature type="domain" description="DUF7580" evidence="1">
    <location>
        <begin position="142"/>
        <end position="284"/>
    </location>
</feature>
<keyword evidence="3" id="KW-1185">Reference proteome</keyword>
<evidence type="ECO:0000313" key="2">
    <source>
        <dbReference type="EMBL" id="KAA8902928.1"/>
    </source>
</evidence>
<dbReference type="PANTHER" id="PTHR35186">
    <property type="entry name" value="ANK_REP_REGION DOMAIN-CONTAINING PROTEIN"/>
    <property type="match status" value="1"/>
</dbReference>
<name>A0A5J5ET76_9PEZI</name>
<organism evidence="2 3">
    <name type="scientific">Sphaerosporella brunnea</name>
    <dbReference type="NCBI Taxonomy" id="1250544"/>
    <lineage>
        <taxon>Eukaryota</taxon>
        <taxon>Fungi</taxon>
        <taxon>Dikarya</taxon>
        <taxon>Ascomycota</taxon>
        <taxon>Pezizomycotina</taxon>
        <taxon>Pezizomycetes</taxon>
        <taxon>Pezizales</taxon>
        <taxon>Pyronemataceae</taxon>
        <taxon>Sphaerosporella</taxon>
    </lineage>
</organism>
<evidence type="ECO:0000259" key="1">
    <source>
        <dbReference type="Pfam" id="PF24476"/>
    </source>
</evidence>